<dbReference type="Gene3D" id="3.40.50.300">
    <property type="entry name" value="P-loop containing nucleotide triphosphate hydrolases"/>
    <property type="match status" value="2"/>
</dbReference>
<dbReference type="InterPro" id="IPR045028">
    <property type="entry name" value="DinG/Rad3-like"/>
</dbReference>
<dbReference type="InterPro" id="IPR010614">
    <property type="entry name" value="RAD3-like_helicase_DEAD"/>
</dbReference>
<keyword evidence="1" id="KW-0547">Nucleotide-binding</keyword>
<sequence length="336" mass="37359">MDFLIQGIPVNFPYKPYGCQLSIMNRVVEALESRRNCLLESPTGTGKTLSLLCASLAWVNKKLVDKETIEVDVGITVLTLMALPQTRSSGVCEFDLPRKKSDLVRTINKLDAGGPWDIEDLVTALTPVPSCPYYCSRKLAKTADIIFCPYNYLLDPINRSATTIELSGHIVILDEAHNIEDASRESASFKITDYQLMKTKEDLENLVKQNVENESCEQLISMIAAMLRVMQLTRSRLVHVGESAQPTQVWTGTEISGLMGTVGLGPEQVLVVERAYRKLSTVMNENSSEATNSRENSNAKPKLATSSLHLMQALFVVLGYMFRILLIVATEDGWHE</sequence>
<gene>
    <name evidence="5" type="ORF">ECPE_LOCUS13321</name>
</gene>
<dbReference type="GO" id="GO:1990918">
    <property type="term" value="P:double-strand break repair involved in meiotic recombination"/>
    <property type="evidence" value="ECO:0007669"/>
    <property type="project" value="TreeGrafter"/>
</dbReference>
<evidence type="ECO:0000256" key="3">
    <source>
        <dbReference type="ARBA" id="ARBA00022840"/>
    </source>
</evidence>
<evidence type="ECO:0000259" key="4">
    <source>
        <dbReference type="PROSITE" id="PS51193"/>
    </source>
</evidence>
<dbReference type="InterPro" id="IPR014013">
    <property type="entry name" value="Helic_SF1/SF2_ATP-bd_DinG/Rad3"/>
</dbReference>
<dbReference type="PROSITE" id="PS51193">
    <property type="entry name" value="HELICASE_ATP_BIND_2"/>
    <property type="match status" value="1"/>
</dbReference>
<dbReference type="InterPro" id="IPR027417">
    <property type="entry name" value="P-loop_NTPase"/>
</dbReference>
<keyword evidence="3" id="KW-0067">ATP-binding</keyword>
<dbReference type="SMART" id="SM00488">
    <property type="entry name" value="DEXDc2"/>
    <property type="match status" value="1"/>
</dbReference>
<keyword evidence="2" id="KW-0378">Hydrolase</keyword>
<proteinExistence type="predicted"/>
<dbReference type="SUPFAM" id="SSF52540">
    <property type="entry name" value="P-loop containing nucleoside triphosphate hydrolases"/>
    <property type="match status" value="1"/>
</dbReference>
<protein>
    <submittedName>
        <fullName evidence="7">Helicase ATP-binding domain-containing protein</fullName>
    </submittedName>
</protein>
<organism evidence="7">
    <name type="scientific">Echinostoma caproni</name>
    <dbReference type="NCBI Taxonomy" id="27848"/>
    <lineage>
        <taxon>Eukaryota</taxon>
        <taxon>Metazoa</taxon>
        <taxon>Spiralia</taxon>
        <taxon>Lophotrochozoa</taxon>
        <taxon>Platyhelminthes</taxon>
        <taxon>Trematoda</taxon>
        <taxon>Digenea</taxon>
        <taxon>Plagiorchiida</taxon>
        <taxon>Echinostomata</taxon>
        <taxon>Echinostomatoidea</taxon>
        <taxon>Echinostomatidae</taxon>
        <taxon>Echinostoma</taxon>
    </lineage>
</organism>
<dbReference type="AlphaFoldDB" id="A0A183B286"/>
<dbReference type="Pfam" id="PF06733">
    <property type="entry name" value="DEAD_2"/>
    <property type="match status" value="1"/>
</dbReference>
<reference evidence="7" key="1">
    <citation type="submission" date="2016-06" db="UniProtKB">
        <authorList>
            <consortium name="WormBaseParasite"/>
        </authorList>
    </citation>
    <scope>IDENTIFICATION</scope>
</reference>
<dbReference type="InterPro" id="IPR014001">
    <property type="entry name" value="Helicase_ATP-bd"/>
</dbReference>
<dbReference type="GO" id="GO:0006289">
    <property type="term" value="P:nucleotide-excision repair"/>
    <property type="evidence" value="ECO:0007669"/>
    <property type="project" value="TreeGrafter"/>
</dbReference>
<evidence type="ECO:0000313" key="6">
    <source>
        <dbReference type="Proteomes" id="UP000272942"/>
    </source>
</evidence>
<accession>A0A183B286</accession>
<reference evidence="5 6" key="2">
    <citation type="submission" date="2018-11" db="EMBL/GenBank/DDBJ databases">
        <authorList>
            <consortium name="Pathogen Informatics"/>
        </authorList>
    </citation>
    <scope>NUCLEOTIDE SEQUENCE [LARGE SCALE GENOMIC DNA]</scope>
    <source>
        <strain evidence="5 6">Egypt</strain>
    </source>
</reference>
<dbReference type="WBParaSite" id="ECPE_0001336001-mRNA-1">
    <property type="protein sequence ID" value="ECPE_0001336001-mRNA-1"/>
    <property type="gene ID" value="ECPE_0001336001"/>
</dbReference>
<dbReference type="GO" id="GO:0003678">
    <property type="term" value="F:DNA helicase activity"/>
    <property type="evidence" value="ECO:0007669"/>
    <property type="project" value="InterPro"/>
</dbReference>
<dbReference type="OrthoDB" id="19182at2759"/>
<evidence type="ECO:0000313" key="5">
    <source>
        <dbReference type="EMBL" id="VDP90593.1"/>
    </source>
</evidence>
<dbReference type="GO" id="GO:0005524">
    <property type="term" value="F:ATP binding"/>
    <property type="evidence" value="ECO:0007669"/>
    <property type="project" value="UniProtKB-KW"/>
</dbReference>
<dbReference type="GO" id="GO:0003677">
    <property type="term" value="F:DNA binding"/>
    <property type="evidence" value="ECO:0007669"/>
    <property type="project" value="InterPro"/>
</dbReference>
<dbReference type="GO" id="GO:0016818">
    <property type="term" value="F:hydrolase activity, acting on acid anhydrides, in phosphorus-containing anhydrides"/>
    <property type="evidence" value="ECO:0007669"/>
    <property type="project" value="InterPro"/>
</dbReference>
<evidence type="ECO:0000313" key="7">
    <source>
        <dbReference type="WBParaSite" id="ECPE_0001336001-mRNA-1"/>
    </source>
</evidence>
<name>A0A183B286_9TREM</name>
<feature type="domain" description="Helicase ATP-binding" evidence="4">
    <location>
        <begin position="6"/>
        <end position="223"/>
    </location>
</feature>
<dbReference type="PANTHER" id="PTHR11472:SF47">
    <property type="entry name" value="FANCONI ANEMIA GROUP J PROTEIN"/>
    <property type="match status" value="1"/>
</dbReference>
<dbReference type="GO" id="GO:0005634">
    <property type="term" value="C:nucleus"/>
    <property type="evidence" value="ECO:0007669"/>
    <property type="project" value="TreeGrafter"/>
</dbReference>
<evidence type="ECO:0000256" key="1">
    <source>
        <dbReference type="ARBA" id="ARBA00022741"/>
    </source>
</evidence>
<dbReference type="PANTHER" id="PTHR11472">
    <property type="entry name" value="DNA REPAIR DEAD HELICASE RAD3/XP-D SUBFAMILY MEMBER"/>
    <property type="match status" value="1"/>
</dbReference>
<keyword evidence="6" id="KW-1185">Reference proteome</keyword>
<dbReference type="SMART" id="SM00487">
    <property type="entry name" value="DEXDc"/>
    <property type="match status" value="1"/>
</dbReference>
<evidence type="ECO:0000256" key="2">
    <source>
        <dbReference type="ARBA" id="ARBA00022801"/>
    </source>
</evidence>
<dbReference type="EMBL" id="UZAN01054810">
    <property type="protein sequence ID" value="VDP90593.1"/>
    <property type="molecule type" value="Genomic_DNA"/>
</dbReference>
<dbReference type="InterPro" id="IPR006554">
    <property type="entry name" value="Helicase-like_DEXD_c2"/>
</dbReference>
<dbReference type="Proteomes" id="UP000272942">
    <property type="component" value="Unassembled WGS sequence"/>
</dbReference>